<dbReference type="InterPro" id="IPR051512">
    <property type="entry name" value="Inactive_Rhomboid"/>
</dbReference>
<feature type="transmembrane region" description="Helical" evidence="9">
    <location>
        <begin position="1327"/>
        <end position="1347"/>
    </location>
</feature>
<feature type="transmembrane region" description="Helical" evidence="9">
    <location>
        <begin position="1272"/>
        <end position="1291"/>
    </location>
</feature>
<evidence type="ECO:0000256" key="5">
    <source>
        <dbReference type="ARBA" id="ARBA00022824"/>
    </source>
</evidence>
<dbReference type="InParanoid" id="E3MEK9"/>
<comment type="subcellular location">
    <subcellularLocation>
        <location evidence="1">Endoplasmic reticulum membrane</location>
        <topology evidence="1">Multi-pass membrane protein</topology>
    </subcellularLocation>
</comment>
<evidence type="ECO:0000256" key="6">
    <source>
        <dbReference type="ARBA" id="ARBA00022989"/>
    </source>
</evidence>
<feature type="compositionally biased region" description="Polar residues" evidence="8">
    <location>
        <begin position="438"/>
        <end position="455"/>
    </location>
</feature>
<feature type="compositionally biased region" description="Acidic residues" evidence="8">
    <location>
        <begin position="241"/>
        <end position="251"/>
    </location>
</feature>
<dbReference type="OMA" id="CCIANDH"/>
<dbReference type="STRING" id="31234.E3MEK9"/>
<dbReference type="InterPro" id="IPR035952">
    <property type="entry name" value="Rhomboid-like_sf"/>
</dbReference>
<feature type="region of interest" description="Disordered" evidence="8">
    <location>
        <begin position="180"/>
        <end position="275"/>
    </location>
</feature>
<dbReference type="SUPFAM" id="SSF52540">
    <property type="entry name" value="P-loop containing nucleoside triphosphate hydrolases"/>
    <property type="match status" value="1"/>
</dbReference>
<evidence type="ECO:0000313" key="11">
    <source>
        <dbReference type="EMBL" id="EFP00467.1"/>
    </source>
</evidence>
<name>E3MEK9_CAERE</name>
<feature type="region of interest" description="Disordered" evidence="8">
    <location>
        <begin position="639"/>
        <end position="705"/>
    </location>
</feature>
<dbReference type="FunFam" id="1.20.1540.10:FF:000025">
    <property type="entry name" value="Putative rhomboid family"/>
    <property type="match status" value="1"/>
</dbReference>
<feature type="region of interest" description="Disordered" evidence="8">
    <location>
        <begin position="371"/>
        <end position="489"/>
    </location>
</feature>
<dbReference type="eggNOG" id="KOG0390">
    <property type="taxonomic scope" value="Eukaryota"/>
</dbReference>
<dbReference type="EMBL" id="DS268439">
    <property type="protein sequence ID" value="EFP00467.1"/>
    <property type="molecule type" value="Genomic_DNA"/>
</dbReference>
<dbReference type="PROSITE" id="PS51194">
    <property type="entry name" value="HELICASE_CTER"/>
    <property type="match status" value="1"/>
</dbReference>
<dbReference type="Pfam" id="PF01694">
    <property type="entry name" value="Rhomboid"/>
    <property type="match status" value="1"/>
</dbReference>
<feature type="compositionally biased region" description="Low complexity" evidence="8">
    <location>
        <begin position="470"/>
        <end position="481"/>
    </location>
</feature>
<keyword evidence="5" id="KW-0256">Endoplasmic reticulum</keyword>
<evidence type="ECO:0000256" key="7">
    <source>
        <dbReference type="ARBA" id="ARBA00023136"/>
    </source>
</evidence>
<dbReference type="InterPro" id="IPR049730">
    <property type="entry name" value="SNF2/RAD54-like_C"/>
</dbReference>
<dbReference type="HOGENOM" id="CLU_004161_0_0_1"/>
<dbReference type="Pfam" id="PF00271">
    <property type="entry name" value="Helicase_C"/>
    <property type="match status" value="1"/>
</dbReference>
<dbReference type="Proteomes" id="UP000008281">
    <property type="component" value="Unassembled WGS sequence"/>
</dbReference>
<dbReference type="InterPro" id="IPR001650">
    <property type="entry name" value="Helicase_C-like"/>
</dbReference>
<comment type="similarity">
    <text evidence="2">Belongs to the peptidase S54 family.</text>
</comment>
<dbReference type="SMART" id="SM00490">
    <property type="entry name" value="HELICc"/>
    <property type="match status" value="1"/>
</dbReference>
<evidence type="ECO:0000259" key="10">
    <source>
        <dbReference type="PROSITE" id="PS51194"/>
    </source>
</evidence>
<evidence type="ECO:0000256" key="9">
    <source>
        <dbReference type="SAM" id="Phobius"/>
    </source>
</evidence>
<dbReference type="eggNOG" id="KOG2290">
    <property type="taxonomic scope" value="Eukaryota"/>
</dbReference>
<feature type="transmembrane region" description="Helical" evidence="9">
    <location>
        <begin position="1353"/>
        <end position="1370"/>
    </location>
</feature>
<gene>
    <name evidence="11" type="primary">Cre-rom-4</name>
    <name evidence="11" type="ORF">CRE_21744</name>
</gene>
<accession>E3MEK9</accession>
<dbReference type="InterPro" id="IPR022764">
    <property type="entry name" value="Peptidase_S54_rhomboid_dom"/>
</dbReference>
<dbReference type="Gene3D" id="3.40.50.300">
    <property type="entry name" value="P-loop containing nucleotide triphosphate hydrolases"/>
    <property type="match status" value="1"/>
</dbReference>
<feature type="transmembrane region" description="Helical" evidence="9">
    <location>
        <begin position="1456"/>
        <end position="1478"/>
    </location>
</feature>
<dbReference type="Gene3D" id="1.20.1540.10">
    <property type="entry name" value="Rhomboid-like"/>
    <property type="match status" value="1"/>
</dbReference>
<dbReference type="GO" id="GO:0005789">
    <property type="term" value="C:endoplasmic reticulum membrane"/>
    <property type="evidence" value="ECO:0007669"/>
    <property type="project" value="UniProtKB-SubCell"/>
</dbReference>
<feature type="compositionally biased region" description="Basic and acidic residues" evidence="8">
    <location>
        <begin position="199"/>
        <end position="208"/>
    </location>
</feature>
<dbReference type="FunCoup" id="E3MEK9">
    <property type="interactions" value="244"/>
</dbReference>
<dbReference type="GO" id="GO:0042058">
    <property type="term" value="P:regulation of epidermal growth factor receptor signaling pathway"/>
    <property type="evidence" value="ECO:0007669"/>
    <property type="project" value="TreeGrafter"/>
</dbReference>
<keyword evidence="3 9" id="KW-0812">Transmembrane</keyword>
<dbReference type="OrthoDB" id="2146116at2759"/>
<protein>
    <submittedName>
        <fullName evidence="11">CRE-ROM-4 protein</fullName>
    </submittedName>
</protein>
<feature type="compositionally biased region" description="Low complexity" evidence="8">
    <location>
        <begin position="386"/>
        <end position="410"/>
    </location>
</feature>
<proteinExistence type="inferred from homology"/>
<dbReference type="CDD" id="cd18793">
    <property type="entry name" value="SF2_C_SNF"/>
    <property type="match status" value="1"/>
</dbReference>
<dbReference type="PANTHER" id="PTHR45965:SF3">
    <property type="entry name" value="INACTIVE RHOMBOID PROTEIN 1"/>
    <property type="match status" value="1"/>
</dbReference>
<feature type="compositionally biased region" description="Basic and acidic residues" evidence="8">
    <location>
        <begin position="252"/>
        <end position="275"/>
    </location>
</feature>
<evidence type="ECO:0000256" key="4">
    <source>
        <dbReference type="ARBA" id="ARBA00022801"/>
    </source>
</evidence>
<sequence>MIEGLCEFLEFNVFRLDGKTQKCSYFLTEILNLQVQDRQKLVRHFNDNRDASNVFLLSTKAGGVGLNLIGASRLILYDSDWNPANDQQAMARIWRDGQVRPCHIYRLITTGTIEEKMLQRQIKKTGLGCVIDAIEVGESVSTFTDDELKDIFTFSGDATECNTHDLCGCGCDGTGMFETEMFDDDDDDGEEEDSEDVTEDVKNSESPEKKKKRNWDSDSDDEEEVDDEELEADVTIQKTPDDEEDEVDDDSQETKILEKIPEKPEEIAEKEPKKAAEVWKMRLRCARLHKNSENTPLSAEKPEKPPLNRDSSVIQQVSQFIGIANGDGEVNEEKAKWDKKRFRRIAHNYGLNENEVQKFVRNRSITHAPSIESSTFLLSQPGGPAPSGSAPSGPAPSGSAPSGSAPSGSAQQTPSSLEDVERGIVQYPGRVSIRSPISGPTPSLPTNYESTSFESGQRHRADSFSQTADLSQSQSRLSKSSQKQRESVPSAVINSVSNFIKKGSFINKKRLKLQSSFASKCSFDIDVVSPIAEMTPESVTPSSESLTTSPAGIIFKTGESIEMKTLGGGASAKILKKGSPEEIITSGIPEETSFEVEIEEMGDIDEAQGGEMDPSAMSRMTAKVRKKSSVRAPPLARFTEETHHLTESKSAPPPLLQRFKTTANPPERPCDLQEGTRPIIHPSASLPSRVSSMRKMSKKTSRQEDEVLEMLAEESDQKDLEDGRRITVSSVRPSRRRPAHLPIQRSISLVDEVFFDTPPLNLRPIPSELQGPAGMLPPEVDAYHPDIAQSPPTSAALPAAHSRLSPYPFETAKITVVPEVSGYPQAAYISYIDVGDSTINMPRATALGGPVGPVASRRPDRVFMEDASTSSAHRHQLIRQHTAIVDPSEDVGFREWRQRHERKNVETQRFAQKIADSKHQKRQRGIGVFGKFFNRSYKDNLAADLKKLLADGDDERPWFTYWITTIQAAVCILSIILYGFGPLGIFMTPLKEDVMDVTLSNRRVSYMEQDNLWFGPHYADLIRLGAVYSPCMRRELGLWQAIEEERQMENQTGCCIANDHTGCYQSSQLMCPRNVARWVRWDKPDPLAAKRNFLSQKSKSDTDLLRGISSLSNSSALKLWKQQRKSGAVCGQDPSYCDLPSSVAPHEWPDDITQWPICEKKHEGAGLPEHVTCEVTGRPCCIQLQGLCRIATKQYCDFVRGHYHENATLCSQVNCFSGVCGMIPFFGENPNQFYRLFTSLFVHAGLIHLALSIIFQWYFMRDLEFLIGSKRMGILYLGSGIAGNLASAIFVPYNPAVGPSSAQCGILAAVIVDCYHHRRFLKDFSTALRDQILVTVGVLIVGLIPWIDNWAHLFGSIFGLLIAIIIFPYLDFPDDDLDPLIPPTVATVPNTPLMPRGSMSTIINTAETPTMTAQGYSQLGNGYPSPIVPEPGNTTVQTVQWLWGFVRNKFRNKRTFYVLISFITLASLFILLSIVFFGNIQFECSWCIYFNCVPKIFPCHNQGQKLKKWLPI</sequence>
<dbReference type="GO" id="GO:0050708">
    <property type="term" value="P:regulation of protein secretion"/>
    <property type="evidence" value="ECO:0007669"/>
    <property type="project" value="TreeGrafter"/>
</dbReference>
<dbReference type="GO" id="GO:0004252">
    <property type="term" value="F:serine-type endopeptidase activity"/>
    <property type="evidence" value="ECO:0007669"/>
    <property type="project" value="InterPro"/>
</dbReference>
<dbReference type="SUPFAM" id="SSF144091">
    <property type="entry name" value="Rhomboid-like"/>
    <property type="match status" value="1"/>
</dbReference>
<keyword evidence="6 9" id="KW-1133">Transmembrane helix</keyword>
<keyword evidence="7 9" id="KW-0472">Membrane</keyword>
<feature type="compositionally biased region" description="Acidic residues" evidence="8">
    <location>
        <begin position="217"/>
        <end position="232"/>
    </location>
</feature>
<evidence type="ECO:0000313" key="12">
    <source>
        <dbReference type="Proteomes" id="UP000008281"/>
    </source>
</evidence>
<reference evidence="11" key="1">
    <citation type="submission" date="2007-07" db="EMBL/GenBank/DDBJ databases">
        <title>PCAP assembly of the Caenorhabditis remanei genome.</title>
        <authorList>
            <consortium name="The Caenorhabditis remanei Sequencing Consortium"/>
            <person name="Wilson R.K."/>
        </authorList>
    </citation>
    <scope>NUCLEOTIDE SEQUENCE [LARGE SCALE GENOMIC DNA]</scope>
    <source>
        <strain evidence="11">PB4641</strain>
    </source>
</reference>
<organism evidence="12">
    <name type="scientific">Caenorhabditis remanei</name>
    <name type="common">Caenorhabditis vulgaris</name>
    <dbReference type="NCBI Taxonomy" id="31234"/>
    <lineage>
        <taxon>Eukaryota</taxon>
        <taxon>Metazoa</taxon>
        <taxon>Ecdysozoa</taxon>
        <taxon>Nematoda</taxon>
        <taxon>Chromadorea</taxon>
        <taxon>Rhabditida</taxon>
        <taxon>Rhabditina</taxon>
        <taxon>Rhabditomorpha</taxon>
        <taxon>Rhabditoidea</taxon>
        <taxon>Rhabditidae</taxon>
        <taxon>Peloderinae</taxon>
        <taxon>Caenorhabditis</taxon>
    </lineage>
</organism>
<feature type="transmembrane region" description="Helical" evidence="9">
    <location>
        <begin position="958"/>
        <end position="981"/>
    </location>
</feature>
<keyword evidence="4" id="KW-0378">Hydrolase</keyword>
<evidence type="ECO:0000256" key="1">
    <source>
        <dbReference type="ARBA" id="ARBA00004477"/>
    </source>
</evidence>
<dbReference type="PANTHER" id="PTHR45965">
    <property type="entry name" value="INACTIVE RHOMBOID PROTEIN"/>
    <property type="match status" value="1"/>
</dbReference>
<feature type="transmembrane region" description="Helical" evidence="9">
    <location>
        <begin position="1233"/>
        <end position="1260"/>
    </location>
</feature>
<evidence type="ECO:0000256" key="3">
    <source>
        <dbReference type="ARBA" id="ARBA00022692"/>
    </source>
</evidence>
<feature type="region of interest" description="Disordered" evidence="8">
    <location>
        <begin position="289"/>
        <end position="309"/>
    </location>
</feature>
<feature type="compositionally biased region" description="Acidic residues" evidence="8">
    <location>
        <begin position="180"/>
        <end position="198"/>
    </location>
</feature>
<keyword evidence="12" id="KW-1185">Reference proteome</keyword>
<evidence type="ECO:0000256" key="8">
    <source>
        <dbReference type="SAM" id="MobiDB-lite"/>
    </source>
</evidence>
<evidence type="ECO:0000256" key="2">
    <source>
        <dbReference type="ARBA" id="ARBA00009045"/>
    </source>
</evidence>
<feature type="domain" description="Helicase C-terminal" evidence="10">
    <location>
        <begin position="1"/>
        <end position="142"/>
    </location>
</feature>
<dbReference type="Gene3D" id="1.20.120.850">
    <property type="entry name" value="SWI2/SNF2 ATPases, N-terminal domain"/>
    <property type="match status" value="1"/>
</dbReference>
<dbReference type="InterPro" id="IPR027417">
    <property type="entry name" value="P-loop_NTPase"/>
</dbReference>